<dbReference type="InterPro" id="IPR014710">
    <property type="entry name" value="RmlC-like_jellyroll"/>
</dbReference>
<evidence type="ECO:0000256" key="2">
    <source>
        <dbReference type="ARBA" id="ARBA00023125"/>
    </source>
</evidence>
<keyword evidence="1" id="KW-0805">Transcription regulation</keyword>
<gene>
    <name evidence="5" type="ORF">AR543_01040</name>
</gene>
<dbReference type="InterPro" id="IPR020449">
    <property type="entry name" value="Tscrpt_reg_AraC-type_HTH"/>
</dbReference>
<dbReference type="RefSeq" id="WP_060531039.1">
    <property type="nucleotide sequence ID" value="NZ_CP013023.1"/>
</dbReference>
<dbReference type="SUPFAM" id="SSF51215">
    <property type="entry name" value="Regulatory protein AraC"/>
    <property type="match status" value="1"/>
</dbReference>
<dbReference type="Proteomes" id="UP000078148">
    <property type="component" value="Chromosome"/>
</dbReference>
<evidence type="ECO:0000313" key="6">
    <source>
        <dbReference type="Proteomes" id="UP000078148"/>
    </source>
</evidence>
<dbReference type="Pfam" id="PF12833">
    <property type="entry name" value="HTH_18"/>
    <property type="match status" value="1"/>
</dbReference>
<dbReference type="Gene3D" id="2.60.120.10">
    <property type="entry name" value="Jelly Rolls"/>
    <property type="match status" value="1"/>
</dbReference>
<dbReference type="OrthoDB" id="2713997at2"/>
<dbReference type="InterPro" id="IPR018060">
    <property type="entry name" value="HTH_AraC"/>
</dbReference>
<dbReference type="PANTHER" id="PTHR43280:SF2">
    <property type="entry name" value="HTH-TYPE TRANSCRIPTIONAL REGULATOR EXSA"/>
    <property type="match status" value="1"/>
</dbReference>
<dbReference type="PROSITE" id="PS01124">
    <property type="entry name" value="HTH_ARAC_FAMILY_2"/>
    <property type="match status" value="1"/>
</dbReference>
<dbReference type="PRINTS" id="PR00032">
    <property type="entry name" value="HTHARAC"/>
</dbReference>
<reference evidence="5 6" key="2">
    <citation type="journal article" date="2016" name="Int. J. Syst. Evol. Microbiol.">
        <title>Paenibacillus bovis sp. nov., isolated from raw yak (Bos grunniens) milk.</title>
        <authorList>
            <person name="Gao C."/>
            <person name="Han J."/>
            <person name="Liu Z."/>
            <person name="Xu X."/>
            <person name="Hang F."/>
            <person name="Wu Z."/>
        </authorList>
    </citation>
    <scope>NUCLEOTIDE SEQUENCE [LARGE SCALE GENOMIC DNA]</scope>
    <source>
        <strain evidence="5 6">BD3526</strain>
    </source>
</reference>
<accession>A0A172ZAU2</accession>
<evidence type="ECO:0000259" key="4">
    <source>
        <dbReference type="PROSITE" id="PS01124"/>
    </source>
</evidence>
<dbReference type="AlphaFoldDB" id="A0A172ZAU2"/>
<dbReference type="PROSITE" id="PS00041">
    <property type="entry name" value="HTH_ARAC_FAMILY_1"/>
    <property type="match status" value="1"/>
</dbReference>
<dbReference type="KEGG" id="pbv:AR543_01040"/>
<dbReference type="STRING" id="1616788.AR543_01040"/>
<protein>
    <submittedName>
        <fullName evidence="5">AraC family transcriptional regulator</fullName>
    </submittedName>
</protein>
<dbReference type="Gene3D" id="1.10.10.60">
    <property type="entry name" value="Homeodomain-like"/>
    <property type="match status" value="2"/>
</dbReference>
<organism evidence="5 6">
    <name type="scientific">Paenibacillus bovis</name>
    <dbReference type="NCBI Taxonomy" id="1616788"/>
    <lineage>
        <taxon>Bacteria</taxon>
        <taxon>Bacillati</taxon>
        <taxon>Bacillota</taxon>
        <taxon>Bacilli</taxon>
        <taxon>Bacillales</taxon>
        <taxon>Paenibacillaceae</taxon>
        <taxon>Paenibacillus</taxon>
    </lineage>
</organism>
<keyword evidence="3" id="KW-0804">Transcription</keyword>
<reference evidence="6" key="1">
    <citation type="submission" date="2015-10" db="EMBL/GenBank/DDBJ databases">
        <title>Genome of Paenibacillus bovis sp. nov.</title>
        <authorList>
            <person name="Wu Z."/>
            <person name="Gao C."/>
            <person name="Liu Z."/>
            <person name="Zheng H."/>
        </authorList>
    </citation>
    <scope>NUCLEOTIDE SEQUENCE [LARGE SCALE GENOMIC DNA]</scope>
    <source>
        <strain evidence="6">BD3526</strain>
    </source>
</reference>
<evidence type="ECO:0000256" key="3">
    <source>
        <dbReference type="ARBA" id="ARBA00023163"/>
    </source>
</evidence>
<keyword evidence="6" id="KW-1185">Reference proteome</keyword>
<keyword evidence="2" id="KW-0238">DNA-binding</keyword>
<dbReference type="EMBL" id="CP013023">
    <property type="protein sequence ID" value="ANF94755.1"/>
    <property type="molecule type" value="Genomic_DNA"/>
</dbReference>
<dbReference type="InterPro" id="IPR009057">
    <property type="entry name" value="Homeodomain-like_sf"/>
</dbReference>
<dbReference type="GO" id="GO:0003700">
    <property type="term" value="F:DNA-binding transcription factor activity"/>
    <property type="evidence" value="ECO:0007669"/>
    <property type="project" value="InterPro"/>
</dbReference>
<dbReference type="Pfam" id="PF02311">
    <property type="entry name" value="AraC_binding"/>
    <property type="match status" value="1"/>
</dbReference>
<feature type="domain" description="HTH araC/xylS-type" evidence="4">
    <location>
        <begin position="180"/>
        <end position="279"/>
    </location>
</feature>
<evidence type="ECO:0000313" key="5">
    <source>
        <dbReference type="EMBL" id="ANF94755.1"/>
    </source>
</evidence>
<sequence length="289" mass="33899">MPETMRMDHAITYGYRSAGPFHPPAVDGFHSHLQYEIYYFHEGICTYIIGEHSYHLRPGDVLLMHGRTLHRPHPEPDHPYVRSTLHFDPTLLHEYIRPEHIGGLLLPFEQSGNRRISLSREEQPELEQLLAQLAVLPLEEQGNVSFRFILKLCELLSMLASRCQEEQKDSSRAGKELYVQHILDYIETCYMHEITLEQIAEHLHLSRAYITSLFKEWTGMTIFKYLYHRRISQARLLLHYQRELSITEISRLSGFKQLPHFSRVFKEIVGCSPESYRSRSFSAPNVQSH</sequence>
<dbReference type="InterPro" id="IPR003313">
    <property type="entry name" value="AraC-bd"/>
</dbReference>
<dbReference type="InterPro" id="IPR037923">
    <property type="entry name" value="HTH-like"/>
</dbReference>
<dbReference type="InterPro" id="IPR018062">
    <property type="entry name" value="HTH_AraC-typ_CS"/>
</dbReference>
<dbReference type="SUPFAM" id="SSF46689">
    <property type="entry name" value="Homeodomain-like"/>
    <property type="match status" value="2"/>
</dbReference>
<dbReference type="PANTHER" id="PTHR43280">
    <property type="entry name" value="ARAC-FAMILY TRANSCRIPTIONAL REGULATOR"/>
    <property type="match status" value="1"/>
</dbReference>
<dbReference type="GO" id="GO:0043565">
    <property type="term" value="F:sequence-specific DNA binding"/>
    <property type="evidence" value="ECO:0007669"/>
    <property type="project" value="InterPro"/>
</dbReference>
<name>A0A172ZAU2_9BACL</name>
<evidence type="ECO:0000256" key="1">
    <source>
        <dbReference type="ARBA" id="ARBA00023015"/>
    </source>
</evidence>
<dbReference type="SMART" id="SM00342">
    <property type="entry name" value="HTH_ARAC"/>
    <property type="match status" value="1"/>
</dbReference>
<proteinExistence type="predicted"/>